<dbReference type="RefSeq" id="WP_378182789.1">
    <property type="nucleotide sequence ID" value="NZ_JBHTCR010000011.1"/>
</dbReference>
<keyword evidence="1" id="KW-0732">Signal</keyword>
<keyword evidence="4" id="KW-1185">Reference proteome</keyword>
<comment type="caution">
    <text evidence="3">The sequence shown here is derived from an EMBL/GenBank/DDBJ whole genome shotgun (WGS) entry which is preliminary data.</text>
</comment>
<sequence length="1632" mass="181433">MEKKSIFKFLFLVLGLSHIPIYSQSIVDLDPNIEVTQTVNQKGAVVINGSFNKPVTSDNVVVTIKYKDALGNWLPVWNKTFIAANAFNQNLTASFELPASTVALQNIKIELSSGSNLSNWQSITWQKTVSHYKQSDYTTGKCLLDENDYTYLFTPKKAGTVVLNPDGTVANVKDRVTSLQLPKKLDNIALSINATGTLDNSNPDAPVINIENPNNLATIASSQKYIYQGSDTSPWEYSYHDPVYMFAGKFSNAGFFINFSNWAMPPEEGGEQAGRGYLDFTNPNALVNRYYNLYNYINQSLSSVITDQEPVVIVISKVTGFRVYKANGTHVIINALSNYNTVNDYGYPPLYNKDRGPGSENFFLSNTSKASIYGVGAIRNRQVTSAWNGTSRPLAEIETEINKFINYVGIFGNTVNPDTAACIVINPGAQPSIVADWTKAPNSYIFTGKYTDKNGVEKNADGLYIPVKKAYAMWKNGGEFMKDDNGNYTAIPENGTVTAGLYWEDEPGLVKSVSLEGTGEEAKIKIMINKTKEGNASISYKVNGEIYWTWHVWVTDDPTINGSTYHHDFEKDKDGNLITNWKWMDRNLGATNPNFVGNDWHKSAGLQYQWGRKDPFPALAHKDLSVYSISGEINLSTTDMGNDASFQSKFIKIRGNKYTPQLNTGTDTPNGNIRFSIKNPISFIVTPIFVAKNGEALLNDGEDFIQQKPDNSWMLPVSMTTWFSKQKYKKYIPPYRENIVAWDLWGDTRQGNYADIDDAEVGEASSRYALKSPYDPCPCNWRVPSNYFSGGRNDGIMKDNENRYSPWGKHIGNSSNTIYKFNGTTLNNAYQGIKIYPQFGFDFSEVSGMNLGKYPVNGNFEVYPNSTNPLRYGSGWITPRINFQDQSADGGLLTSTFMTASEIINGTRYPTYGAAGLAIISDPLSGTHPKPGWHEFSSSAYTGSGGIRCIYDPNNSFMPKEFETGFVDSSNDLYSIETLKSWTKLPNSYIEYANPALVTPNPNGNNIDTNKDNDRIIDIPLRKAYAMHKLYLSTDFSFPSENAKSASVVWTNNPNLIQRMEIINNTSIEDAILRITLNQTTIGGNAVVALHAGTGTWTANKHNDPVLWSWHIWSPRSVIESYTFDPENTGNGGVITANQQFVDPMTSAGVPMKTTFMDRDLGAKLPFINEHIIGLADAEGQPLASSNNQTDIYKKLDQMHDSGGLHFQWGRKDPLPVFYNPGMFYNFPQVWTNGILSRPFITYNVYRQINAANVTTGAIPYSANMSEASYTSTYTQPYSTYSAAANVTTTDSKADKMKKVLKYSANNPLTYLYQSDNTKLDWVSDENGNMPERWGHATEKSPYDPCPAGWRIVDMHSVSTGIILGNLISKGNTPWFYNAKFNTNIYGMDPGNANATNVRNESYNPNKINYVGGLVRATSAQGKTNSRFGFVLNKPEYNIGVFPNNGIRGFNGGNDLTASMDAAKVTFFFSGIWTSASQGTGSSYGMLFNLTGGTNDLLYTLAPTFGFRPQAAMSCRCAEIKYDANGNEIGRYEPGAIPVPPNANKRANNTFNETEVKQKAEKLNVYPNPVKDILHIDAKDEKDYYYQIYNMSGQLVKEGKFENKQTDVSSLITGAYLIRINNAEAFVKIIKQ</sequence>
<dbReference type="Pfam" id="PF18962">
    <property type="entry name" value="Por_Secre_tail"/>
    <property type="match status" value="1"/>
</dbReference>
<proteinExistence type="predicted"/>
<organism evidence="3 4">
    <name type="scientific">Chryseobacterium zhengzhouense</name>
    <dbReference type="NCBI Taxonomy" id="1636086"/>
    <lineage>
        <taxon>Bacteria</taxon>
        <taxon>Pseudomonadati</taxon>
        <taxon>Bacteroidota</taxon>
        <taxon>Flavobacteriia</taxon>
        <taxon>Flavobacteriales</taxon>
        <taxon>Weeksellaceae</taxon>
        <taxon>Chryseobacterium group</taxon>
        <taxon>Chryseobacterium</taxon>
    </lineage>
</organism>
<dbReference type="Proteomes" id="UP001596550">
    <property type="component" value="Unassembled WGS sequence"/>
</dbReference>
<evidence type="ECO:0000313" key="3">
    <source>
        <dbReference type="EMBL" id="MFC7348664.1"/>
    </source>
</evidence>
<gene>
    <name evidence="3" type="ORF">ACFQO9_18250</name>
</gene>
<feature type="domain" description="Secretion system C-terminal sorting" evidence="2">
    <location>
        <begin position="1565"/>
        <end position="1625"/>
    </location>
</feature>
<evidence type="ECO:0000256" key="1">
    <source>
        <dbReference type="ARBA" id="ARBA00022729"/>
    </source>
</evidence>
<dbReference type="InterPro" id="IPR026444">
    <property type="entry name" value="Secre_tail"/>
</dbReference>
<accession>A0ABW2M560</accession>
<dbReference type="NCBIfam" id="TIGR04183">
    <property type="entry name" value="Por_Secre_tail"/>
    <property type="match status" value="1"/>
</dbReference>
<evidence type="ECO:0000313" key="4">
    <source>
        <dbReference type="Proteomes" id="UP001596550"/>
    </source>
</evidence>
<evidence type="ECO:0000259" key="2">
    <source>
        <dbReference type="Pfam" id="PF18962"/>
    </source>
</evidence>
<name>A0ABW2M560_9FLAO</name>
<dbReference type="EMBL" id="JBHTCR010000011">
    <property type="protein sequence ID" value="MFC7348664.1"/>
    <property type="molecule type" value="Genomic_DNA"/>
</dbReference>
<protein>
    <submittedName>
        <fullName evidence="3">T9SS type A sorting domain-containing protein</fullName>
    </submittedName>
</protein>
<reference evidence="4" key="1">
    <citation type="journal article" date="2019" name="Int. J. Syst. Evol. Microbiol.">
        <title>The Global Catalogue of Microorganisms (GCM) 10K type strain sequencing project: providing services to taxonomists for standard genome sequencing and annotation.</title>
        <authorList>
            <consortium name="The Broad Institute Genomics Platform"/>
            <consortium name="The Broad Institute Genome Sequencing Center for Infectious Disease"/>
            <person name="Wu L."/>
            <person name="Ma J."/>
        </authorList>
    </citation>
    <scope>NUCLEOTIDE SEQUENCE [LARGE SCALE GENOMIC DNA]</scope>
    <source>
        <strain evidence="4">CCUG 54781</strain>
    </source>
</reference>